<dbReference type="Proteomes" id="UP000029500">
    <property type="component" value="Chromosome"/>
</dbReference>
<protein>
    <submittedName>
        <fullName evidence="1">Uncharacterized protein</fullName>
    </submittedName>
</protein>
<proteinExistence type="predicted"/>
<gene>
    <name evidence="1" type="ORF">PGRAT_19240</name>
</gene>
<name>A0A089NKE9_9BACL</name>
<accession>A0A089NKE9</accession>
<organism evidence="1 2">
    <name type="scientific">Paenibacillus graminis</name>
    <dbReference type="NCBI Taxonomy" id="189425"/>
    <lineage>
        <taxon>Bacteria</taxon>
        <taxon>Bacillati</taxon>
        <taxon>Bacillota</taxon>
        <taxon>Bacilli</taxon>
        <taxon>Bacillales</taxon>
        <taxon>Paenibacillaceae</taxon>
        <taxon>Paenibacillus</taxon>
    </lineage>
</organism>
<evidence type="ECO:0000313" key="1">
    <source>
        <dbReference type="EMBL" id="AIQ69529.1"/>
    </source>
</evidence>
<sequence>MKWLRRVFPRYRDKERELHQASGRVTVSIRRYKDASKEIQEEIRNNGFAEFLIYDRGVNHGGH</sequence>
<dbReference type="AlphaFoldDB" id="A0A089NKE9"/>
<dbReference type="eggNOG" id="ENOG5032DBG">
    <property type="taxonomic scope" value="Bacteria"/>
</dbReference>
<reference evidence="1 2" key="1">
    <citation type="submission" date="2014-08" db="EMBL/GenBank/DDBJ databases">
        <title>Comparative genomics of the Paenibacillus odorifer group.</title>
        <authorList>
            <person name="den Bakker H.C."/>
            <person name="Tsai Y.-C."/>
            <person name="Martin N."/>
            <person name="Korlach J."/>
            <person name="Wiedmann M."/>
        </authorList>
    </citation>
    <scope>NUCLEOTIDE SEQUENCE [LARGE SCALE GENOMIC DNA]</scope>
    <source>
        <strain evidence="1 2">DSM 15220</strain>
    </source>
</reference>
<dbReference type="EMBL" id="CP009287">
    <property type="protein sequence ID" value="AIQ69529.1"/>
    <property type="molecule type" value="Genomic_DNA"/>
</dbReference>
<keyword evidence="2" id="KW-1185">Reference proteome</keyword>
<evidence type="ECO:0000313" key="2">
    <source>
        <dbReference type="Proteomes" id="UP000029500"/>
    </source>
</evidence>
<dbReference type="STRING" id="189425.PGRAT_19240"/>
<dbReference type="HOGENOM" id="CLU_2845628_0_0_9"/>
<dbReference type="KEGG" id="pgm:PGRAT_19240"/>